<evidence type="ECO:0000259" key="3">
    <source>
        <dbReference type="SMART" id="SM00955"/>
    </source>
</evidence>
<dbReference type="AlphaFoldDB" id="A0A813GS84"/>
<dbReference type="InterPro" id="IPR001900">
    <property type="entry name" value="RNase_II/R"/>
</dbReference>
<dbReference type="GO" id="GO:0000932">
    <property type="term" value="C:P-body"/>
    <property type="evidence" value="ECO:0007669"/>
    <property type="project" value="TreeGrafter"/>
</dbReference>
<feature type="domain" description="RNB" evidence="3">
    <location>
        <begin position="748"/>
        <end position="1032"/>
    </location>
</feature>
<dbReference type="GO" id="GO:0000175">
    <property type="term" value="F:3'-5'-RNA exonuclease activity"/>
    <property type="evidence" value="ECO:0007669"/>
    <property type="project" value="TreeGrafter"/>
</dbReference>
<dbReference type="PANTHER" id="PTHR23355:SF9">
    <property type="entry name" value="DIS3-LIKE EXONUCLEASE 2"/>
    <property type="match status" value="1"/>
</dbReference>
<accession>A0A813GS84</accession>
<dbReference type="Proteomes" id="UP000654075">
    <property type="component" value="Unassembled WGS sequence"/>
</dbReference>
<evidence type="ECO:0000256" key="2">
    <source>
        <dbReference type="SAM" id="MobiDB-lite"/>
    </source>
</evidence>
<keyword evidence="5" id="KW-1185">Reference proteome</keyword>
<comment type="similarity">
    <text evidence="1">Belongs to the RNR ribonuclease family.</text>
</comment>
<feature type="compositionally biased region" description="Basic and acidic residues" evidence="2">
    <location>
        <begin position="359"/>
        <end position="378"/>
    </location>
</feature>
<comment type="caution">
    <text evidence="4">The sequence shown here is derived from an EMBL/GenBank/DDBJ whole genome shotgun (WGS) entry which is preliminary data.</text>
</comment>
<evidence type="ECO:0000313" key="4">
    <source>
        <dbReference type="EMBL" id="CAE8628209.1"/>
    </source>
</evidence>
<dbReference type="SMART" id="SM00955">
    <property type="entry name" value="RNB"/>
    <property type="match status" value="1"/>
</dbReference>
<dbReference type="GO" id="GO:0003723">
    <property type="term" value="F:RNA binding"/>
    <property type="evidence" value="ECO:0007669"/>
    <property type="project" value="InterPro"/>
</dbReference>
<feature type="compositionally biased region" description="Polar residues" evidence="2">
    <location>
        <begin position="217"/>
        <end position="234"/>
    </location>
</feature>
<feature type="compositionally biased region" description="Basic and acidic residues" evidence="2">
    <location>
        <begin position="330"/>
        <end position="352"/>
    </location>
</feature>
<dbReference type="Pfam" id="PF00773">
    <property type="entry name" value="RNB"/>
    <property type="match status" value="1"/>
</dbReference>
<dbReference type="InterPro" id="IPR050180">
    <property type="entry name" value="RNR_Ribonuclease"/>
</dbReference>
<sequence length="1247" mass="138026">MDASAPILEASPPVLEASAPAVVRRHWKRNMLKTAPDEEAAEVAALAAAEVAAPVPDEGAAEVAAPVPDEGAVEVAAPVPDEVAAPAPKYRNLDKEGIALEAAFRRFLEPWPAAEPSVPAAEPSTASASNSKARAPDLPEELAQERKPERSMPPPNWKPAKRMRQAGPVQVEAAASAVPPFNHVAATIDHGEVRVETVGSAAPRSYMVDAGGHLELVTSSEQQPSDAATATIQWRQAREIAVGDSSGSDSSSDSDSEGWTTDQRPSRRNPPEPDEEPQNEEEEPMLDFEEQLIRAGAAREQRRERRRAQNEEDAPLLEGELQLIRWVETRTPEQSHEALRSSQRREERERRTATTRAAVVERRAERARNRPFQGEERATPTPERATPTPEQLAANMLQDLGLAKLSVANLKAVASLLGLERLRDNPLKAIWVAQLGQYMLGVSMARDQARLQEQQEQEERADFIAHFEQEESDEESADDNWMANDPIHMALCESVRSMRAEEAAMRAEEAEAADVVVGAIHYDIGDNLPTITEDEETLCDFLVASEAASAVESMNQSQDERCSSACSDRTRCAHIARYHQCGHYQCLLTTMAIARCIQCGCSEVRQDIEEEDTSMVRSFMMSGGRGGGKTTSTAGRGGGKIPVIKNRLEESQLKFKTSVSEVGEEASVLPVVINVGESMTSFFAKMEAPDGGGEAALEMQAMSLLKSHPTHFNDILSYLGTSGAGSAESKLGMISTRFFAGMQIELLIEGLRSVQNSCKHALNLGYDKAVLDNASKESPFMFAICDFLRLLETVQRNAQSSSSTDLVIVQRCVFRLLSVRPHRFLTISPVHPTSLLHVRSNRKRTHGLYNSNLDAAANVRESILSVVFHTRESEDGTPSGYHLESHSASHWVIEELMLLANRCVAKHLATSVLSDVAILRNHKGPDEKKSDVLVKLMRDNLGIKDWDMSSSGRIYSSCQRIYERYGSMLGLCVEMMTMRAGMKQAEYFVFGDEEQPPHHFALNFDYYTHFTSPIRRYPDVMVHRALAALIEGREEAADPCEEGEKKVRYFQTNEEASDMIGDCNGKKTASRRCQEQMDRAVFCIFLRSMKQWFYTVGSVLAFHKDTSENGRDAVTVYCSQLGRESKARLCTPSNDPEALELFMDGVEDELMLPESFRFRGRGAVELEWKSPAGVTQVQSLKTLSCVPIVIIPTNTVPIDYALFFVSPFHPRYQDVFAKNNVNEDEVAGFDWHEDEEEGVDVVHNAFG</sequence>
<feature type="compositionally biased region" description="Acidic residues" evidence="2">
    <location>
        <begin position="272"/>
        <end position="287"/>
    </location>
</feature>
<feature type="region of interest" description="Disordered" evidence="2">
    <location>
        <begin position="620"/>
        <end position="641"/>
    </location>
</feature>
<feature type="compositionally biased region" description="Gly residues" evidence="2">
    <location>
        <begin position="623"/>
        <end position="640"/>
    </location>
</feature>
<feature type="region of interest" description="Disordered" evidence="2">
    <location>
        <begin position="217"/>
        <end position="287"/>
    </location>
</feature>
<dbReference type="OrthoDB" id="372421at2759"/>
<dbReference type="SUPFAM" id="SSF50249">
    <property type="entry name" value="Nucleic acid-binding proteins"/>
    <property type="match status" value="1"/>
</dbReference>
<dbReference type="GO" id="GO:0006402">
    <property type="term" value="P:mRNA catabolic process"/>
    <property type="evidence" value="ECO:0007669"/>
    <property type="project" value="TreeGrafter"/>
</dbReference>
<organism evidence="4 5">
    <name type="scientific">Polarella glacialis</name>
    <name type="common">Dinoflagellate</name>
    <dbReference type="NCBI Taxonomy" id="89957"/>
    <lineage>
        <taxon>Eukaryota</taxon>
        <taxon>Sar</taxon>
        <taxon>Alveolata</taxon>
        <taxon>Dinophyceae</taxon>
        <taxon>Suessiales</taxon>
        <taxon>Suessiaceae</taxon>
        <taxon>Polarella</taxon>
    </lineage>
</organism>
<dbReference type="InterPro" id="IPR022966">
    <property type="entry name" value="RNase_II/R_CS"/>
</dbReference>
<dbReference type="InterPro" id="IPR012340">
    <property type="entry name" value="NA-bd_OB-fold"/>
</dbReference>
<proteinExistence type="inferred from homology"/>
<protein>
    <recommendedName>
        <fullName evidence="3">RNB domain-containing protein</fullName>
    </recommendedName>
</protein>
<reference evidence="4" key="1">
    <citation type="submission" date="2021-02" db="EMBL/GenBank/DDBJ databases">
        <authorList>
            <person name="Dougan E. K."/>
            <person name="Rhodes N."/>
            <person name="Thang M."/>
            <person name="Chan C."/>
        </authorList>
    </citation>
    <scope>NUCLEOTIDE SEQUENCE</scope>
</reference>
<evidence type="ECO:0000256" key="1">
    <source>
        <dbReference type="RuleBase" id="RU003901"/>
    </source>
</evidence>
<feature type="compositionally biased region" description="Low complexity" evidence="2">
    <location>
        <begin position="114"/>
        <end position="131"/>
    </location>
</feature>
<feature type="compositionally biased region" description="Low complexity" evidence="2">
    <location>
        <begin position="243"/>
        <end position="253"/>
    </location>
</feature>
<feature type="region of interest" description="Disordered" evidence="2">
    <location>
        <begin position="114"/>
        <end position="171"/>
    </location>
</feature>
<name>A0A813GS84_POLGL</name>
<evidence type="ECO:0000313" key="5">
    <source>
        <dbReference type="Proteomes" id="UP000654075"/>
    </source>
</evidence>
<dbReference type="PANTHER" id="PTHR23355">
    <property type="entry name" value="RIBONUCLEASE"/>
    <property type="match status" value="1"/>
</dbReference>
<gene>
    <name evidence="4" type="ORF">PGLA1383_LOCUS44882</name>
</gene>
<dbReference type="EMBL" id="CAJNNV010029357">
    <property type="protein sequence ID" value="CAE8628209.1"/>
    <property type="molecule type" value="Genomic_DNA"/>
</dbReference>
<dbReference type="PROSITE" id="PS01175">
    <property type="entry name" value="RIBONUCLEASE_II"/>
    <property type="match status" value="1"/>
</dbReference>
<feature type="region of interest" description="Disordered" evidence="2">
    <location>
        <begin position="330"/>
        <end position="387"/>
    </location>
</feature>